<dbReference type="AlphaFoldDB" id="A0A5N6J3R7"/>
<keyword evidence="1" id="KW-1133">Transmembrane helix</keyword>
<organism evidence="2 3">
    <name type="scientific">Aspergillus minisclerotigenes</name>
    <dbReference type="NCBI Taxonomy" id="656917"/>
    <lineage>
        <taxon>Eukaryota</taxon>
        <taxon>Fungi</taxon>
        <taxon>Dikarya</taxon>
        <taxon>Ascomycota</taxon>
        <taxon>Pezizomycotina</taxon>
        <taxon>Eurotiomycetes</taxon>
        <taxon>Eurotiomycetidae</taxon>
        <taxon>Eurotiales</taxon>
        <taxon>Aspergillaceae</taxon>
        <taxon>Aspergillus</taxon>
        <taxon>Aspergillus subgen. Circumdati</taxon>
    </lineage>
</organism>
<dbReference type="EMBL" id="ML732796">
    <property type="protein sequence ID" value="KAB8273436.1"/>
    <property type="molecule type" value="Genomic_DNA"/>
</dbReference>
<keyword evidence="3" id="KW-1185">Reference proteome</keyword>
<reference evidence="2 3" key="1">
    <citation type="submission" date="2019-04" db="EMBL/GenBank/DDBJ databases">
        <title>Fungal friends and foes A comparative genomics study of 23 Aspergillus species from section Flavi.</title>
        <authorList>
            <consortium name="DOE Joint Genome Institute"/>
            <person name="Kjaerbolling I."/>
            <person name="Vesth T.C."/>
            <person name="Frisvad J.C."/>
            <person name="Nybo J.L."/>
            <person name="Theobald S."/>
            <person name="Kildgaard S."/>
            <person name="Petersen T.I."/>
            <person name="Kuo A."/>
            <person name="Sato A."/>
            <person name="Lyhne E.K."/>
            <person name="Kogle M.E."/>
            <person name="Wiebenga A."/>
            <person name="Kun R.S."/>
            <person name="Lubbers R.J."/>
            <person name="Makela M.R."/>
            <person name="Barry K."/>
            <person name="Chovatia M."/>
            <person name="Clum A."/>
            <person name="Daum C."/>
            <person name="Haridas S."/>
            <person name="He G."/>
            <person name="LaButti K."/>
            <person name="Lipzen A."/>
            <person name="Mondo S."/>
            <person name="Pangilinan J."/>
            <person name="Riley R."/>
            <person name="Salamov A."/>
            <person name="Simmons B.A."/>
            <person name="Magnuson J.K."/>
            <person name="Henrissat B."/>
            <person name="Mortensen U.H."/>
            <person name="Larsen T.O."/>
            <person name="De vries R.P."/>
            <person name="Grigoriev I.V."/>
            <person name="Machida M."/>
            <person name="Baker S.E."/>
            <person name="Andersen M.R."/>
        </authorList>
    </citation>
    <scope>NUCLEOTIDE SEQUENCE [LARGE SCALE GENOMIC DNA]</scope>
    <source>
        <strain evidence="2 3">CBS 117635</strain>
    </source>
</reference>
<name>A0A5N6J3R7_9EURO</name>
<evidence type="ECO:0000313" key="2">
    <source>
        <dbReference type="EMBL" id="KAB8273436.1"/>
    </source>
</evidence>
<gene>
    <name evidence="2" type="ORF">BDV30DRAFT_210609</name>
</gene>
<keyword evidence="1" id="KW-0472">Membrane</keyword>
<proteinExistence type="predicted"/>
<accession>A0A5N6J3R7</accession>
<feature type="transmembrane region" description="Helical" evidence="1">
    <location>
        <begin position="12"/>
        <end position="29"/>
    </location>
</feature>
<protein>
    <submittedName>
        <fullName evidence="2">Uncharacterized protein</fullName>
    </submittedName>
</protein>
<feature type="non-terminal residue" evidence="2">
    <location>
        <position position="72"/>
    </location>
</feature>
<dbReference type="Proteomes" id="UP000326289">
    <property type="component" value="Unassembled WGS sequence"/>
</dbReference>
<keyword evidence="1" id="KW-0812">Transmembrane</keyword>
<evidence type="ECO:0000313" key="3">
    <source>
        <dbReference type="Proteomes" id="UP000326289"/>
    </source>
</evidence>
<evidence type="ECO:0000256" key="1">
    <source>
        <dbReference type="SAM" id="Phobius"/>
    </source>
</evidence>
<sequence length="72" mass="8358">MHIPYVQAHHNYGFIFYLSIVACFIQLCARCDADATVSLFCLLVMPRSCRQVEPALEYQVLEGTFRNERDQD</sequence>